<keyword evidence="8" id="KW-1185">Reference proteome</keyword>
<dbReference type="PANTHER" id="PTHR11010">
    <property type="entry name" value="PROTEASE S28 PRO-X CARBOXYPEPTIDASE-RELATED"/>
    <property type="match status" value="1"/>
</dbReference>
<evidence type="ECO:0000256" key="1">
    <source>
        <dbReference type="ARBA" id="ARBA00011079"/>
    </source>
</evidence>
<keyword evidence="2" id="KW-0645">Protease</keyword>
<feature type="signal peptide" evidence="6">
    <location>
        <begin position="1"/>
        <end position="16"/>
    </location>
</feature>
<evidence type="ECO:0000256" key="4">
    <source>
        <dbReference type="ARBA" id="ARBA00022801"/>
    </source>
</evidence>
<dbReference type="GO" id="GO:0070008">
    <property type="term" value="F:serine-type exopeptidase activity"/>
    <property type="evidence" value="ECO:0007669"/>
    <property type="project" value="InterPro"/>
</dbReference>
<comment type="caution">
    <text evidence="7">The sequence shown here is derived from an EMBL/GenBank/DDBJ whole genome shotgun (WGS) entry which is preliminary data.</text>
</comment>
<dbReference type="GO" id="GO:0006508">
    <property type="term" value="P:proteolysis"/>
    <property type="evidence" value="ECO:0007669"/>
    <property type="project" value="UniProtKB-KW"/>
</dbReference>
<sequence>MLLTPVLLGVASVVAALESLEDFIAPRMPISGAITRRQQQSINSSDYPAQTLQIPVDHFNDTDTRTYSNRFWVNSEHYQPGGPVILFDTGEQNAEYNVPYNIYEAGGPAAAVELSKRFNGLALIFEHRYYGGVPVGSYPVPVDENGRASDYRYLNTEQALEDVVYFSKNFRPAGLEASWAQLAPTNTPWIWLGGSYPGIRGAHLRVRNPETIYAVWASSAPTEAVVDMWTYYAQAERSMFRNCSADYTAITRWVDNTLANGTAQEISNLKFDLYNAIESGPGGQRPANLSRSLSDGWSNSRVGNELLAPFNFYQYYGFERSVQPFCDIMQTFNRTSERTTSNGGSAPPIATEGGIAASYNISAAWGAFLVGLAEIDYDSLPGNGLSDPSQGFSWTYQYCSEYGYYQRGNPENPRTIQSSFYGIDVFQAGCNRTFPNASLPASPDVEKSNRYGGWLINPPNTMFTTGQYDPWRSTSPTSVDFAIGAPGRTSESRVPMCNVAPDPSTVFGLEYRDMVHVSDLRALLNTEDPYHQNFQTVGFASPVSVEPYYAGLGLFTSALEAWLPCFGNRSYVQMTAQLPRRY</sequence>
<dbReference type="GO" id="GO:0008239">
    <property type="term" value="F:dipeptidyl-peptidase activity"/>
    <property type="evidence" value="ECO:0007669"/>
    <property type="project" value="TreeGrafter"/>
</dbReference>
<gene>
    <name evidence="7" type="ORF">CAC42_40</name>
</gene>
<evidence type="ECO:0000256" key="6">
    <source>
        <dbReference type="SAM" id="SignalP"/>
    </source>
</evidence>
<evidence type="ECO:0000256" key="2">
    <source>
        <dbReference type="ARBA" id="ARBA00022670"/>
    </source>
</evidence>
<evidence type="ECO:0000313" key="7">
    <source>
        <dbReference type="EMBL" id="PNS17866.1"/>
    </source>
</evidence>
<keyword evidence="4" id="KW-0378">Hydrolase</keyword>
<evidence type="ECO:0000313" key="8">
    <source>
        <dbReference type="Proteomes" id="UP000243797"/>
    </source>
</evidence>
<organism evidence="7 8">
    <name type="scientific">Sphaceloma murrayae</name>
    <dbReference type="NCBI Taxonomy" id="2082308"/>
    <lineage>
        <taxon>Eukaryota</taxon>
        <taxon>Fungi</taxon>
        <taxon>Dikarya</taxon>
        <taxon>Ascomycota</taxon>
        <taxon>Pezizomycotina</taxon>
        <taxon>Dothideomycetes</taxon>
        <taxon>Dothideomycetidae</taxon>
        <taxon>Myriangiales</taxon>
        <taxon>Elsinoaceae</taxon>
        <taxon>Sphaceloma</taxon>
    </lineage>
</organism>
<reference evidence="7 8" key="1">
    <citation type="submission" date="2017-06" db="EMBL/GenBank/DDBJ databases">
        <title>Draft genome sequence of a variant of Elsinoe murrayae.</title>
        <authorList>
            <person name="Cheng Q."/>
        </authorList>
    </citation>
    <scope>NUCLEOTIDE SEQUENCE [LARGE SCALE GENOMIC DNA]</scope>
    <source>
        <strain evidence="7 8">CQ-2017a</strain>
    </source>
</reference>
<evidence type="ECO:0000256" key="3">
    <source>
        <dbReference type="ARBA" id="ARBA00022729"/>
    </source>
</evidence>
<dbReference type="OrthoDB" id="1735038at2759"/>
<dbReference type="InParanoid" id="A0A2K1QS00"/>
<dbReference type="InterPro" id="IPR008758">
    <property type="entry name" value="Peptidase_S28"/>
</dbReference>
<comment type="similarity">
    <text evidence="1">Belongs to the peptidase S28 family.</text>
</comment>
<dbReference type="InterPro" id="IPR029058">
    <property type="entry name" value="AB_hydrolase_fold"/>
</dbReference>
<dbReference type="Pfam" id="PF05577">
    <property type="entry name" value="Peptidase_S28"/>
    <property type="match status" value="2"/>
</dbReference>
<dbReference type="PANTHER" id="PTHR11010:SF109">
    <property type="entry name" value="PEPTIDASE, FAMILY S28, PUTATIVE (AFU_ORTHOLOGUE AFUA_4G03790)-RELATED"/>
    <property type="match status" value="1"/>
</dbReference>
<keyword evidence="5" id="KW-0325">Glycoprotein</keyword>
<dbReference type="EMBL" id="NKHZ01000048">
    <property type="protein sequence ID" value="PNS17866.1"/>
    <property type="molecule type" value="Genomic_DNA"/>
</dbReference>
<evidence type="ECO:0000256" key="5">
    <source>
        <dbReference type="ARBA" id="ARBA00023180"/>
    </source>
</evidence>
<keyword evidence="3 6" id="KW-0732">Signal</keyword>
<dbReference type="AlphaFoldDB" id="A0A2K1QS00"/>
<proteinExistence type="inferred from homology"/>
<feature type="chain" id="PRO_5014408497" evidence="6">
    <location>
        <begin position="17"/>
        <end position="582"/>
    </location>
</feature>
<name>A0A2K1QS00_9PEZI</name>
<accession>A0A2K1QS00</accession>
<dbReference type="Gene3D" id="3.40.50.1820">
    <property type="entry name" value="alpha/beta hydrolase"/>
    <property type="match status" value="2"/>
</dbReference>
<protein>
    <submittedName>
        <fullName evidence="7">Uncharacterized protein</fullName>
    </submittedName>
</protein>
<dbReference type="Proteomes" id="UP000243797">
    <property type="component" value="Unassembled WGS sequence"/>
</dbReference>